<reference evidence="6 7" key="1">
    <citation type="submission" date="2023-07" db="EMBL/GenBank/DDBJ databases">
        <title>Sorghum-associated microbial communities from plants grown in Nebraska, USA.</title>
        <authorList>
            <person name="Schachtman D."/>
        </authorList>
    </citation>
    <scope>NUCLEOTIDE SEQUENCE [LARGE SCALE GENOMIC DNA]</scope>
    <source>
        <strain evidence="6 7">CC60</strain>
    </source>
</reference>
<feature type="chain" id="PRO_5045606005" evidence="4">
    <location>
        <begin position="22"/>
        <end position="351"/>
    </location>
</feature>
<evidence type="ECO:0000313" key="7">
    <source>
        <dbReference type="Proteomes" id="UP001237737"/>
    </source>
</evidence>
<dbReference type="SUPFAM" id="SSF51445">
    <property type="entry name" value="(Trans)glycosidases"/>
    <property type="match status" value="1"/>
</dbReference>
<dbReference type="InterPro" id="IPR041704">
    <property type="entry name" value="CFLE_GH18"/>
</dbReference>
<dbReference type="PANTHER" id="PTHR46066:SF2">
    <property type="entry name" value="CHITINASE DOMAIN-CONTAINING PROTEIN 1"/>
    <property type="match status" value="1"/>
</dbReference>
<accession>A0ABT9T0Z0</accession>
<dbReference type="InterPro" id="IPR017853">
    <property type="entry name" value="GH"/>
</dbReference>
<evidence type="ECO:0000256" key="2">
    <source>
        <dbReference type="ARBA" id="ARBA00023295"/>
    </source>
</evidence>
<dbReference type="Proteomes" id="UP001237737">
    <property type="component" value="Unassembled WGS sequence"/>
</dbReference>
<keyword evidence="2" id="KW-0326">Glycosidase</keyword>
<name>A0ABT9T0Z0_9GAMM</name>
<comment type="caution">
    <text evidence="6">The sequence shown here is derived from an EMBL/GenBank/DDBJ whole genome shotgun (WGS) entry which is preliminary data.</text>
</comment>
<sequence>MKRLLIALLACLLWMPIAAFAKAPVALFYMMETQKSIASFEAHVDKIDVLVPTWYGVDENGLVSGAPDAYVLKIAKAHKLPVMPIISAGGDRAKFHALLTNETAKKAMIGSMIEQAKLHGFSGFQFDFENIAWTDRDALTLLTKQTYEALHKHGLQLSMAVVPNAPGYAGRGAFGKWMWEYWRGAYDLKELAKVLDLVCLMTYDQHTRWTTPGPVAGMPWVMEHLEYAMKVVPKEKLSLGIGLYGYHWFAGNPVSADGKENSNISAEYIDADASFPLAKQFGATMQWDPVEHESWFYFYRDQMREWVFLPDARAFRDRYDVAKQYGLQGFCAWVLGAEDPKIWDELPDAVR</sequence>
<dbReference type="InterPro" id="IPR011583">
    <property type="entry name" value="Chitinase_II/V-like_cat"/>
</dbReference>
<feature type="signal peptide" evidence="4">
    <location>
        <begin position="1"/>
        <end position="21"/>
    </location>
</feature>
<dbReference type="CDD" id="cd02874">
    <property type="entry name" value="GH18_CFLE_spore_hydrolase"/>
    <property type="match status" value="1"/>
</dbReference>
<keyword evidence="1" id="KW-0378">Hydrolase</keyword>
<evidence type="ECO:0000256" key="4">
    <source>
        <dbReference type="SAM" id="SignalP"/>
    </source>
</evidence>
<dbReference type="RefSeq" id="WP_306850367.1">
    <property type="nucleotide sequence ID" value="NZ_JAUSSK010000003.1"/>
</dbReference>
<proteinExistence type="predicted"/>
<evidence type="ECO:0000259" key="5">
    <source>
        <dbReference type="PROSITE" id="PS51910"/>
    </source>
</evidence>
<dbReference type="PANTHER" id="PTHR46066">
    <property type="entry name" value="CHITINASE DOMAIN-CONTAINING PROTEIN 1 FAMILY MEMBER"/>
    <property type="match status" value="1"/>
</dbReference>
<dbReference type="InterPro" id="IPR001223">
    <property type="entry name" value="Glyco_hydro18_cat"/>
</dbReference>
<dbReference type="Gene3D" id="3.10.50.10">
    <property type="match status" value="1"/>
</dbReference>
<dbReference type="Pfam" id="PF00704">
    <property type="entry name" value="Glyco_hydro_18"/>
    <property type="match status" value="1"/>
</dbReference>
<keyword evidence="4" id="KW-0732">Signal</keyword>
<organism evidence="6 7">
    <name type="scientific">Luteibacter jiangsuensis</name>
    <dbReference type="NCBI Taxonomy" id="637577"/>
    <lineage>
        <taxon>Bacteria</taxon>
        <taxon>Pseudomonadati</taxon>
        <taxon>Pseudomonadota</taxon>
        <taxon>Gammaproteobacteria</taxon>
        <taxon>Lysobacterales</taxon>
        <taxon>Rhodanobacteraceae</taxon>
        <taxon>Luteibacter</taxon>
    </lineage>
</organism>
<keyword evidence="3" id="KW-0624">Polysaccharide degradation</keyword>
<dbReference type="EMBL" id="JAUSSK010000003">
    <property type="protein sequence ID" value="MDQ0010281.1"/>
    <property type="molecule type" value="Genomic_DNA"/>
</dbReference>
<gene>
    <name evidence="6" type="ORF">J2T07_002471</name>
</gene>
<evidence type="ECO:0000256" key="3">
    <source>
        <dbReference type="ARBA" id="ARBA00023326"/>
    </source>
</evidence>
<keyword evidence="3" id="KW-0119">Carbohydrate metabolism</keyword>
<evidence type="ECO:0000313" key="6">
    <source>
        <dbReference type="EMBL" id="MDQ0010281.1"/>
    </source>
</evidence>
<keyword evidence="7" id="KW-1185">Reference proteome</keyword>
<evidence type="ECO:0000256" key="1">
    <source>
        <dbReference type="ARBA" id="ARBA00022801"/>
    </source>
</evidence>
<protein>
    <submittedName>
        <fullName evidence="6">Spore germination protein YaaH</fullName>
    </submittedName>
</protein>
<dbReference type="PROSITE" id="PS51910">
    <property type="entry name" value="GH18_2"/>
    <property type="match status" value="1"/>
</dbReference>
<feature type="domain" description="GH18" evidence="5">
    <location>
        <begin position="24"/>
        <end position="351"/>
    </location>
</feature>
<dbReference type="InterPro" id="IPR029070">
    <property type="entry name" value="Chitinase_insertion_sf"/>
</dbReference>
<dbReference type="Gene3D" id="3.20.20.80">
    <property type="entry name" value="Glycosidases"/>
    <property type="match status" value="1"/>
</dbReference>
<dbReference type="SMART" id="SM00636">
    <property type="entry name" value="Glyco_18"/>
    <property type="match status" value="1"/>
</dbReference>